<accession>A0A835UHB6</accession>
<sequence>MRKLLWRENGGKVGFSPFASYSTLVVSSVLSNFMVKMAHYIVVYLSSEVEFVISEEYGLCWAIENVASMYHHYMKQQRQFNGRFTTLKAEPKEELISETVLQTVHFLHLQPIITSSTYCSVGVICKW</sequence>
<dbReference type="AlphaFoldDB" id="A0A835UHB6"/>
<evidence type="ECO:0000313" key="1">
    <source>
        <dbReference type="EMBL" id="KAG0459416.1"/>
    </source>
</evidence>
<evidence type="ECO:0000313" key="2">
    <source>
        <dbReference type="Proteomes" id="UP000639772"/>
    </source>
</evidence>
<dbReference type="EMBL" id="JADCNM010000012">
    <property type="protein sequence ID" value="KAG0459416.1"/>
    <property type="molecule type" value="Genomic_DNA"/>
</dbReference>
<reference evidence="1 2" key="1">
    <citation type="journal article" date="2020" name="Nat. Food">
        <title>A phased Vanilla planifolia genome enables genetic improvement of flavour and production.</title>
        <authorList>
            <person name="Hasing T."/>
            <person name="Tang H."/>
            <person name="Brym M."/>
            <person name="Khazi F."/>
            <person name="Huang T."/>
            <person name="Chambers A.H."/>
        </authorList>
    </citation>
    <scope>NUCLEOTIDE SEQUENCE [LARGE SCALE GENOMIC DNA]</scope>
    <source>
        <tissue evidence="1">Leaf</tissue>
    </source>
</reference>
<name>A0A835UHB6_VANPL</name>
<dbReference type="Proteomes" id="UP000639772">
    <property type="component" value="Chromosome 12"/>
</dbReference>
<gene>
    <name evidence="1" type="ORF">HPP92_022544</name>
</gene>
<proteinExistence type="predicted"/>
<protein>
    <submittedName>
        <fullName evidence="1">Uncharacterized protein</fullName>
    </submittedName>
</protein>
<comment type="caution">
    <text evidence="1">The sequence shown here is derived from an EMBL/GenBank/DDBJ whole genome shotgun (WGS) entry which is preliminary data.</text>
</comment>
<organism evidence="1 2">
    <name type="scientific">Vanilla planifolia</name>
    <name type="common">Vanilla</name>
    <dbReference type="NCBI Taxonomy" id="51239"/>
    <lineage>
        <taxon>Eukaryota</taxon>
        <taxon>Viridiplantae</taxon>
        <taxon>Streptophyta</taxon>
        <taxon>Embryophyta</taxon>
        <taxon>Tracheophyta</taxon>
        <taxon>Spermatophyta</taxon>
        <taxon>Magnoliopsida</taxon>
        <taxon>Liliopsida</taxon>
        <taxon>Asparagales</taxon>
        <taxon>Orchidaceae</taxon>
        <taxon>Vanilloideae</taxon>
        <taxon>Vanilleae</taxon>
        <taxon>Vanilla</taxon>
    </lineage>
</organism>